<name>A0A163YD59_9MYCO</name>
<feature type="region of interest" description="Disordered" evidence="1">
    <location>
        <begin position="1"/>
        <end position="23"/>
    </location>
</feature>
<comment type="caution">
    <text evidence="2">The sequence shown here is derived from an EMBL/GenBank/DDBJ whole genome shotgun (WGS) entry which is preliminary data.</text>
</comment>
<organism evidence="2 3">
    <name type="scientific">Mycobacterium ostraviense</name>
    <dbReference type="NCBI Taxonomy" id="2738409"/>
    <lineage>
        <taxon>Bacteria</taxon>
        <taxon>Bacillati</taxon>
        <taxon>Actinomycetota</taxon>
        <taxon>Actinomycetes</taxon>
        <taxon>Mycobacteriales</taxon>
        <taxon>Mycobacteriaceae</taxon>
        <taxon>Mycobacterium</taxon>
    </lineage>
</organism>
<sequence>MCIDPATAGNGGDGRQPKRHGRHPLVRTAESGRYCWARARRAVANGGGHQLPRWLTIINRTSPSQTGRRSSRIVRQVG</sequence>
<evidence type="ECO:0000256" key="1">
    <source>
        <dbReference type="SAM" id="MobiDB-lite"/>
    </source>
</evidence>
<proteinExistence type="predicted"/>
<evidence type="ECO:0000313" key="3">
    <source>
        <dbReference type="Proteomes" id="UP000077342"/>
    </source>
</evidence>
<evidence type="ECO:0000313" key="2">
    <source>
        <dbReference type="EMBL" id="KZS60324.1"/>
    </source>
</evidence>
<dbReference type="Proteomes" id="UP000077342">
    <property type="component" value="Unassembled WGS sequence"/>
</dbReference>
<gene>
    <name evidence="2" type="ORF">A4G28_00885</name>
</gene>
<dbReference type="EMBL" id="LWCI01000128">
    <property type="protein sequence ID" value="KZS60324.1"/>
    <property type="molecule type" value="Genomic_DNA"/>
</dbReference>
<protein>
    <submittedName>
        <fullName evidence="2">Uncharacterized protein</fullName>
    </submittedName>
</protein>
<accession>A0A163YD59</accession>
<reference evidence="3" key="1">
    <citation type="submission" date="2016-04" db="EMBL/GenBank/DDBJ databases">
        <authorList>
            <person name="Strapagiel D."/>
            <person name="Borowka P."/>
            <person name="Marciniak B."/>
            <person name="Bakula Z."/>
            <person name="Van Ingen J."/>
            <person name="Safianowska A."/>
            <person name="Dziadek J."/>
            <person name="Jagielski T."/>
        </authorList>
    </citation>
    <scope>NUCLEOTIDE SEQUENCE [LARGE SCALE GENOMIC DNA]</scope>
    <source>
        <strain evidence="3">1010001458</strain>
    </source>
</reference>
<keyword evidence="3" id="KW-1185">Reference proteome</keyword>
<dbReference type="AlphaFoldDB" id="A0A163YD59"/>